<keyword evidence="7" id="KW-1185">Reference proteome</keyword>
<dbReference type="PANTHER" id="PTHR31017:SF2">
    <property type="entry name" value="DENN DOMAIN-CONTAINING PROTEIN 11"/>
    <property type="match status" value="1"/>
</dbReference>
<dbReference type="OrthoDB" id="2152680at2759"/>
<organism evidence="6 7">
    <name type="scientific">Holothuria leucospilota</name>
    <name type="common">Black long sea cucumber</name>
    <name type="synonym">Mertensiothuria leucospilota</name>
    <dbReference type="NCBI Taxonomy" id="206669"/>
    <lineage>
        <taxon>Eukaryota</taxon>
        <taxon>Metazoa</taxon>
        <taxon>Echinodermata</taxon>
        <taxon>Eleutherozoa</taxon>
        <taxon>Echinozoa</taxon>
        <taxon>Holothuroidea</taxon>
        <taxon>Aspidochirotacea</taxon>
        <taxon>Aspidochirotida</taxon>
        <taxon>Holothuriidae</taxon>
        <taxon>Holothuria</taxon>
    </lineage>
</organism>
<protein>
    <recommendedName>
        <fullName evidence="2">DENN domain-containing protein 11</fullName>
    </recommendedName>
    <alternativeName>
        <fullName evidence="4">Protein LCHN</fullName>
    </alternativeName>
</protein>
<evidence type="ECO:0000256" key="4">
    <source>
        <dbReference type="ARBA" id="ARBA00033400"/>
    </source>
</evidence>
<feature type="domain" description="UDENN" evidence="5">
    <location>
        <begin position="83"/>
        <end position="468"/>
    </location>
</feature>
<dbReference type="Proteomes" id="UP001152320">
    <property type="component" value="Chromosome 5"/>
</dbReference>
<comment type="caution">
    <text evidence="6">The sequence shown here is derived from an EMBL/GenBank/DDBJ whole genome shotgun (WGS) entry which is preliminary data.</text>
</comment>
<dbReference type="InterPro" id="IPR051731">
    <property type="entry name" value="DENND11/AVL9_GEFs"/>
</dbReference>
<dbReference type="PANTHER" id="PTHR31017">
    <property type="entry name" value="LATE SECRETORY PATHWAY PROTEIN AVL9-RELATED"/>
    <property type="match status" value="1"/>
</dbReference>
<evidence type="ECO:0000313" key="7">
    <source>
        <dbReference type="Proteomes" id="UP001152320"/>
    </source>
</evidence>
<evidence type="ECO:0000256" key="2">
    <source>
        <dbReference type="ARBA" id="ARBA00015743"/>
    </source>
</evidence>
<comment type="similarity">
    <text evidence="1">Belongs to the DENND11 family.</text>
</comment>
<accession>A0A9Q1HE75</accession>
<keyword evidence="3" id="KW-0344">Guanine-nucleotide releasing factor</keyword>
<dbReference type="InterPro" id="IPR037516">
    <property type="entry name" value="Tripartite_DENN"/>
</dbReference>
<dbReference type="Pfam" id="PF09804">
    <property type="entry name" value="DENND11"/>
    <property type="match status" value="1"/>
</dbReference>
<evidence type="ECO:0000256" key="1">
    <source>
        <dbReference type="ARBA" id="ARBA00007629"/>
    </source>
</evidence>
<evidence type="ECO:0000259" key="5">
    <source>
        <dbReference type="PROSITE" id="PS50211"/>
    </source>
</evidence>
<dbReference type="GO" id="GO:0005085">
    <property type="term" value="F:guanyl-nucleotide exchange factor activity"/>
    <property type="evidence" value="ECO:0007669"/>
    <property type="project" value="UniProtKB-KW"/>
</dbReference>
<gene>
    <name evidence="6" type="ORF">HOLleu_12877</name>
</gene>
<dbReference type="InterPro" id="IPR018626">
    <property type="entry name" value="LCHN/Anr2"/>
</dbReference>
<dbReference type="EMBL" id="JAIZAY010000005">
    <property type="protein sequence ID" value="KAJ8041938.1"/>
    <property type="molecule type" value="Genomic_DNA"/>
</dbReference>
<evidence type="ECO:0000313" key="6">
    <source>
        <dbReference type="EMBL" id="KAJ8041938.1"/>
    </source>
</evidence>
<evidence type="ECO:0000256" key="3">
    <source>
        <dbReference type="ARBA" id="ARBA00022658"/>
    </source>
</evidence>
<sequence>MRGPTTIVRKLASFRNDVIISKMAASMSDVSPLLKETNGEDFAPKNRILGKFGESLEQNVTRRLQIRGNFLSSTGREEDSDVVSVFVVTFDTKSGNTVEWSLPEDNDLDGVEFKSMPSGAHTTVSDFTYFRMDNLYGLSCFAKMSVDSEAERGARMKSVGLLSTSYTNLYKHMQFLESQVRIQLETPGRYDQLAAFFFDHQSLLPATFHNGTSGRDATDAESETVSVISSARSDHFLPHMEITHPAGCFSQFINFFGENIFTLWKYVLLRRRILFFSPPPIGVVCFRVYCACMLGQYEVELDTTPELKPFFYINIADIENLESELSYVACTTEKIFQEKKTLYDVYVDNQDITTHIPRLKDMAKVNKMDREKFNFLNNQRCAQMFRAQEMGDDDVDDDHLFSTFFTEQNNHIFQTLQDAAKSVDKTITSEHVRDMGLDPVADRQFLMDLLELYGIDVILMVDNPCCPV</sequence>
<name>A0A9Q1HE75_HOLLE</name>
<reference evidence="6" key="1">
    <citation type="submission" date="2021-10" db="EMBL/GenBank/DDBJ databases">
        <title>Tropical sea cucumber genome reveals ecological adaptation and Cuvierian tubules defense mechanism.</title>
        <authorList>
            <person name="Chen T."/>
        </authorList>
    </citation>
    <scope>NUCLEOTIDE SEQUENCE</scope>
    <source>
        <strain evidence="6">Nanhai2018</strain>
        <tissue evidence="6">Muscle</tissue>
    </source>
</reference>
<dbReference type="GO" id="GO:0005737">
    <property type="term" value="C:cytoplasm"/>
    <property type="evidence" value="ECO:0007669"/>
    <property type="project" value="TreeGrafter"/>
</dbReference>
<dbReference type="PROSITE" id="PS50211">
    <property type="entry name" value="DENN"/>
    <property type="match status" value="1"/>
</dbReference>
<dbReference type="AlphaFoldDB" id="A0A9Q1HE75"/>
<proteinExistence type="inferred from homology"/>